<dbReference type="GO" id="GO:0005737">
    <property type="term" value="C:cytoplasm"/>
    <property type="evidence" value="ECO:0007669"/>
    <property type="project" value="UniProtKB-SubCell"/>
</dbReference>
<evidence type="ECO:0000256" key="6">
    <source>
        <dbReference type="PROSITE-ProRule" id="PRU10010"/>
    </source>
</evidence>
<dbReference type="Gene3D" id="3.30.360.10">
    <property type="entry name" value="Dihydrodipicolinate Reductase, domain 2"/>
    <property type="match status" value="1"/>
</dbReference>
<proteinExistence type="inferred from homology"/>
<dbReference type="Gene3D" id="3.40.50.720">
    <property type="entry name" value="NAD(P)-binding Rossmann-like Domain"/>
    <property type="match status" value="1"/>
</dbReference>
<dbReference type="PANTHER" id="PTHR32338:SF10">
    <property type="entry name" value="N-ACETYL-GAMMA-GLUTAMYL-PHOSPHATE REDUCTASE, CHLOROPLASTIC-RELATED"/>
    <property type="match status" value="1"/>
</dbReference>
<gene>
    <name evidence="5" type="primary">argC</name>
    <name evidence="8" type="synonym">argC_1</name>
    <name evidence="9" type="ORF">CLV93_101228</name>
    <name evidence="8" type="ORF">JCM18694_01430</name>
</gene>
<feature type="active site" evidence="5 6">
    <location>
        <position position="133"/>
    </location>
</feature>
<feature type="domain" description="Semialdehyde dehydrogenase NAD-binding" evidence="7">
    <location>
        <begin position="5"/>
        <end position="125"/>
    </location>
</feature>
<evidence type="ECO:0000313" key="10">
    <source>
        <dbReference type="Proteomes" id="UP000240621"/>
    </source>
</evidence>
<dbReference type="InterPro" id="IPR000706">
    <property type="entry name" value="AGPR_type-1"/>
</dbReference>
<evidence type="ECO:0000256" key="3">
    <source>
        <dbReference type="ARBA" id="ARBA00022857"/>
    </source>
</evidence>
<dbReference type="EMBL" id="BLAU01000001">
    <property type="protein sequence ID" value="GET19897.1"/>
    <property type="molecule type" value="Genomic_DNA"/>
</dbReference>
<organism evidence="9 10">
    <name type="scientific">Prolixibacter denitrificans</name>
    <dbReference type="NCBI Taxonomy" id="1541063"/>
    <lineage>
        <taxon>Bacteria</taxon>
        <taxon>Pseudomonadati</taxon>
        <taxon>Bacteroidota</taxon>
        <taxon>Bacteroidia</taxon>
        <taxon>Marinilabiliales</taxon>
        <taxon>Prolixibacteraceae</taxon>
        <taxon>Prolixibacter</taxon>
    </lineage>
</organism>
<reference evidence="9 10" key="1">
    <citation type="submission" date="2018-03" db="EMBL/GenBank/DDBJ databases">
        <title>Genomic Encyclopedia of Archaeal and Bacterial Type Strains, Phase II (KMG-II): from individual species to whole genera.</title>
        <authorList>
            <person name="Goeker M."/>
        </authorList>
    </citation>
    <scope>NUCLEOTIDE SEQUENCE [LARGE SCALE GENOMIC DNA]</scope>
    <source>
        <strain evidence="9 10">DSM 27267</strain>
    </source>
</reference>
<sequence>MATVSTGIVGGAGYTAGELLRILLNHPAADVSCIQSSSNDGQPVTSVHKDLIGETDLVFSDIDFDAVDVIFLCMGHGKSAEYLEKNDVPKRVKIIDLSHDFRLKREGNDFVYGLPELNREEIRTAKRIANPGCFATGIQLALLPLASSGLLNQEVHVHAITGSTGAGQSPSGTSHFSWRNSNVSVYKAFQHQHLGEIRQSLAQLQGQFEQPLNFIPVRGNHTRGIFASVYTDFEGTVEEARELYQRYYEGHPFVHLSPGNPDLKQVVNTNKALLYLEKHDGKLLILSCTDNLLKGASGQAVQNMNLMFGLNETAGLNLKPVAF</sequence>
<dbReference type="InterPro" id="IPR000534">
    <property type="entry name" value="Semialdehyde_DH_NAD-bd"/>
</dbReference>
<dbReference type="SUPFAM" id="SSF55347">
    <property type="entry name" value="Glyceraldehyde-3-phosphate dehydrogenase-like, C-terminal domain"/>
    <property type="match status" value="1"/>
</dbReference>
<keyword evidence="4 5" id="KW-0560">Oxidoreductase</keyword>
<comment type="function">
    <text evidence="5">Catalyzes the NADPH-dependent reduction of N-acetyl-5-glutamyl phosphate to yield N-acetyl-L-glutamate 5-semialdehyde.</text>
</comment>
<dbReference type="GO" id="GO:0006526">
    <property type="term" value="P:L-arginine biosynthetic process"/>
    <property type="evidence" value="ECO:0007669"/>
    <property type="project" value="UniProtKB-UniRule"/>
</dbReference>
<dbReference type="PROSITE" id="PS01224">
    <property type="entry name" value="ARGC"/>
    <property type="match status" value="1"/>
</dbReference>
<evidence type="ECO:0000256" key="1">
    <source>
        <dbReference type="ARBA" id="ARBA00022571"/>
    </source>
</evidence>
<name>A0A2P8CK04_9BACT</name>
<dbReference type="InterPro" id="IPR036291">
    <property type="entry name" value="NAD(P)-bd_dom_sf"/>
</dbReference>
<protein>
    <recommendedName>
        <fullName evidence="5">N-acetyl-gamma-glutamyl-phosphate reductase</fullName>
        <shortName evidence="5">AGPR</shortName>
        <ecNumber evidence="5">1.2.1.38</ecNumber>
    </recommendedName>
    <alternativeName>
        <fullName evidence="5">N-acetyl-glutamate semialdehyde dehydrogenase</fullName>
        <shortName evidence="5">NAGSA dehydrogenase</shortName>
    </alternativeName>
</protein>
<reference evidence="8 11" key="2">
    <citation type="submission" date="2019-10" db="EMBL/GenBank/DDBJ databases">
        <title>Prolixibacter strains distinguished by the presence of nitrate reductase genes were adept at nitrate-dependent anaerobic corrosion of metallic iron and carbon steel.</title>
        <authorList>
            <person name="Iino T."/>
            <person name="Shono N."/>
            <person name="Ito K."/>
            <person name="Nakamura R."/>
            <person name="Sueoka K."/>
            <person name="Harayama S."/>
            <person name="Ohkuma M."/>
        </authorList>
    </citation>
    <scope>NUCLEOTIDE SEQUENCE [LARGE SCALE GENOMIC DNA]</scope>
    <source>
        <strain evidence="8 11">MIC1-1</strain>
    </source>
</reference>
<dbReference type="AlphaFoldDB" id="A0A2P8CK04"/>
<dbReference type="HAMAP" id="MF_00150">
    <property type="entry name" value="ArgC_type1"/>
    <property type="match status" value="1"/>
</dbReference>
<dbReference type="CDD" id="cd23934">
    <property type="entry name" value="AGPR_1_C"/>
    <property type="match status" value="1"/>
</dbReference>
<dbReference type="Proteomes" id="UP000396862">
    <property type="component" value="Unassembled WGS sequence"/>
</dbReference>
<evidence type="ECO:0000313" key="11">
    <source>
        <dbReference type="Proteomes" id="UP000396862"/>
    </source>
</evidence>
<comment type="similarity">
    <text evidence="5">Belongs to the NAGSA dehydrogenase family. Type 1 subfamily.</text>
</comment>
<evidence type="ECO:0000259" key="7">
    <source>
        <dbReference type="SMART" id="SM00859"/>
    </source>
</evidence>
<dbReference type="EC" id="1.2.1.38" evidence="5"/>
<evidence type="ECO:0000313" key="9">
    <source>
        <dbReference type="EMBL" id="PSK85275.1"/>
    </source>
</evidence>
<dbReference type="InterPro" id="IPR023013">
    <property type="entry name" value="AGPR_AS"/>
</dbReference>
<comment type="caution">
    <text evidence="9">The sequence shown here is derived from an EMBL/GenBank/DDBJ whole genome shotgun (WGS) entry which is preliminary data.</text>
</comment>
<dbReference type="EMBL" id="PYGC01000001">
    <property type="protein sequence ID" value="PSK85275.1"/>
    <property type="molecule type" value="Genomic_DNA"/>
</dbReference>
<comment type="pathway">
    <text evidence="5">Amino-acid biosynthesis; L-arginine biosynthesis; N(2)-acetyl-L-ornithine from L-glutamate: step 3/4.</text>
</comment>
<dbReference type="Pfam" id="PF01118">
    <property type="entry name" value="Semialdhyde_dh"/>
    <property type="match status" value="1"/>
</dbReference>
<comment type="subcellular location">
    <subcellularLocation>
        <location evidence="5">Cytoplasm</location>
    </subcellularLocation>
</comment>
<dbReference type="NCBIfam" id="TIGR01850">
    <property type="entry name" value="argC"/>
    <property type="match status" value="1"/>
</dbReference>
<dbReference type="CDD" id="cd17895">
    <property type="entry name" value="AGPR_1_N"/>
    <property type="match status" value="1"/>
</dbReference>
<dbReference type="OrthoDB" id="9801289at2"/>
<dbReference type="UniPathway" id="UPA00068">
    <property type="reaction ID" value="UER00108"/>
</dbReference>
<comment type="catalytic activity">
    <reaction evidence="5">
        <text>N-acetyl-L-glutamate 5-semialdehyde + phosphate + NADP(+) = N-acetyl-L-glutamyl 5-phosphate + NADPH + H(+)</text>
        <dbReference type="Rhea" id="RHEA:21588"/>
        <dbReference type="ChEBI" id="CHEBI:15378"/>
        <dbReference type="ChEBI" id="CHEBI:29123"/>
        <dbReference type="ChEBI" id="CHEBI:43474"/>
        <dbReference type="ChEBI" id="CHEBI:57783"/>
        <dbReference type="ChEBI" id="CHEBI:57936"/>
        <dbReference type="ChEBI" id="CHEBI:58349"/>
        <dbReference type="EC" id="1.2.1.38"/>
    </reaction>
</comment>
<dbReference type="Pfam" id="PF22698">
    <property type="entry name" value="Semialdhyde_dhC_1"/>
    <property type="match status" value="1"/>
</dbReference>
<evidence type="ECO:0000256" key="4">
    <source>
        <dbReference type="ARBA" id="ARBA00023002"/>
    </source>
</evidence>
<dbReference type="SUPFAM" id="SSF51735">
    <property type="entry name" value="NAD(P)-binding Rossmann-fold domains"/>
    <property type="match status" value="1"/>
</dbReference>
<dbReference type="GO" id="GO:0070401">
    <property type="term" value="F:NADP+ binding"/>
    <property type="evidence" value="ECO:0007669"/>
    <property type="project" value="InterPro"/>
</dbReference>
<accession>A0A2P8CK04</accession>
<dbReference type="RefSeq" id="WP_106540331.1">
    <property type="nucleotide sequence ID" value="NZ_BLAU01000001.1"/>
</dbReference>
<keyword evidence="1 5" id="KW-0055">Arginine biosynthesis</keyword>
<dbReference type="InterPro" id="IPR050085">
    <property type="entry name" value="AGPR"/>
</dbReference>
<keyword evidence="2 5" id="KW-0028">Amino-acid biosynthesis</keyword>
<keyword evidence="5" id="KW-0963">Cytoplasm</keyword>
<dbReference type="GO" id="GO:0003942">
    <property type="term" value="F:N-acetyl-gamma-glutamyl-phosphate reductase activity"/>
    <property type="evidence" value="ECO:0007669"/>
    <property type="project" value="UniProtKB-UniRule"/>
</dbReference>
<dbReference type="PANTHER" id="PTHR32338">
    <property type="entry name" value="N-ACETYL-GAMMA-GLUTAMYL-PHOSPHATE REDUCTASE, CHLOROPLASTIC-RELATED-RELATED"/>
    <property type="match status" value="1"/>
</dbReference>
<keyword evidence="3 5" id="KW-0521">NADP</keyword>
<evidence type="ECO:0000256" key="2">
    <source>
        <dbReference type="ARBA" id="ARBA00022605"/>
    </source>
</evidence>
<evidence type="ECO:0000256" key="5">
    <source>
        <dbReference type="HAMAP-Rule" id="MF_00150"/>
    </source>
</evidence>
<dbReference type="GO" id="GO:0051287">
    <property type="term" value="F:NAD binding"/>
    <property type="evidence" value="ECO:0007669"/>
    <property type="project" value="InterPro"/>
</dbReference>
<dbReference type="SMART" id="SM00859">
    <property type="entry name" value="Semialdhyde_dh"/>
    <property type="match status" value="1"/>
</dbReference>
<dbReference type="InterPro" id="IPR058924">
    <property type="entry name" value="AGPR_dimerisation_dom"/>
</dbReference>
<evidence type="ECO:0000313" key="8">
    <source>
        <dbReference type="EMBL" id="GET19897.1"/>
    </source>
</evidence>
<dbReference type="Proteomes" id="UP000240621">
    <property type="component" value="Unassembled WGS sequence"/>
</dbReference>
<keyword evidence="11" id="KW-1185">Reference proteome</keyword>